<dbReference type="InterPro" id="IPR000847">
    <property type="entry name" value="LysR_HTH_N"/>
</dbReference>
<evidence type="ECO:0000313" key="8">
    <source>
        <dbReference type="Proteomes" id="UP000234328"/>
    </source>
</evidence>
<proteinExistence type="inferred from homology"/>
<dbReference type="InterPro" id="IPR005119">
    <property type="entry name" value="LysR_subst-bd"/>
</dbReference>
<dbReference type="AlphaFoldDB" id="A0A2N4UGC9"/>
<sequence length="327" mass="35899">MAFDLRSLRSFVAVASTGSISGAAQLQHVAQPALSVQIKQLEEQLGTALFERHARGVTLTSAGDRLLVHTIEVLRRLDVAFDDVRGAVDDPSGRVSIALPQSVAKFVTVPLVREVVLRWPKIQLQMVEMSTGYIPDQLMRGYIDIGVTFGVEEDVRMNFKHLMDEELVLVTSQRELLRLRLPPQRNRTDVALRSIGSLPMILPTVAHSLRRRIQTYLLEENATLNVIAEVNAIPELIELVAAGVGSTILSYAAVNDHVVAGRLLMLRINNPQMIRSIYSCRSATLPMSIAATKVQELLHETIGHAVACGAWPHLLDGLGNSAGEEQV</sequence>
<name>A0A2N4UGC9_9BURK</name>
<dbReference type="OrthoDB" id="8587114at2"/>
<dbReference type="Gene3D" id="3.40.190.290">
    <property type="match status" value="1"/>
</dbReference>
<dbReference type="InterPro" id="IPR036390">
    <property type="entry name" value="WH_DNA-bd_sf"/>
</dbReference>
<evidence type="ECO:0000256" key="4">
    <source>
        <dbReference type="ARBA" id="ARBA00023159"/>
    </source>
</evidence>
<comment type="caution">
    <text evidence="7">The sequence shown here is derived from an EMBL/GenBank/DDBJ whole genome shotgun (WGS) entry which is preliminary data.</text>
</comment>
<feature type="domain" description="HTH lysR-type" evidence="6">
    <location>
        <begin position="3"/>
        <end position="60"/>
    </location>
</feature>
<dbReference type="SUPFAM" id="SSF53850">
    <property type="entry name" value="Periplasmic binding protein-like II"/>
    <property type="match status" value="1"/>
</dbReference>
<keyword evidence="8" id="KW-1185">Reference proteome</keyword>
<evidence type="ECO:0000313" key="7">
    <source>
        <dbReference type="EMBL" id="PLC54074.1"/>
    </source>
</evidence>
<gene>
    <name evidence="7" type="ORF">CR155_08070</name>
</gene>
<dbReference type="EMBL" id="PDNV01000005">
    <property type="protein sequence ID" value="PLC54074.1"/>
    <property type="molecule type" value="Genomic_DNA"/>
</dbReference>
<dbReference type="RefSeq" id="WP_102069509.1">
    <property type="nucleotide sequence ID" value="NZ_PDNV01000005.1"/>
</dbReference>
<dbReference type="FunFam" id="1.10.10.10:FF:000001">
    <property type="entry name" value="LysR family transcriptional regulator"/>
    <property type="match status" value="1"/>
</dbReference>
<evidence type="ECO:0000259" key="6">
    <source>
        <dbReference type="PROSITE" id="PS50931"/>
    </source>
</evidence>
<dbReference type="GO" id="GO:2000142">
    <property type="term" value="P:regulation of DNA-templated transcription initiation"/>
    <property type="evidence" value="ECO:0007669"/>
    <property type="project" value="TreeGrafter"/>
</dbReference>
<dbReference type="PROSITE" id="PS50931">
    <property type="entry name" value="HTH_LYSR"/>
    <property type="match status" value="1"/>
</dbReference>
<comment type="similarity">
    <text evidence="1">Belongs to the LysR transcriptional regulatory family.</text>
</comment>
<evidence type="ECO:0000256" key="1">
    <source>
        <dbReference type="ARBA" id="ARBA00009437"/>
    </source>
</evidence>
<evidence type="ECO:0000256" key="5">
    <source>
        <dbReference type="ARBA" id="ARBA00023163"/>
    </source>
</evidence>
<dbReference type="PANTHER" id="PTHR30293:SF0">
    <property type="entry name" value="NITROGEN ASSIMILATION REGULATORY PROTEIN NAC"/>
    <property type="match status" value="1"/>
</dbReference>
<organism evidence="7 8">
    <name type="scientific">Pollutimonas nitritireducens</name>
    <dbReference type="NCBI Taxonomy" id="2045209"/>
    <lineage>
        <taxon>Bacteria</taxon>
        <taxon>Pseudomonadati</taxon>
        <taxon>Pseudomonadota</taxon>
        <taxon>Betaproteobacteria</taxon>
        <taxon>Burkholderiales</taxon>
        <taxon>Alcaligenaceae</taxon>
        <taxon>Pollutimonas</taxon>
    </lineage>
</organism>
<keyword evidence="3" id="KW-0238">DNA-binding</keyword>
<keyword evidence="2" id="KW-0805">Transcription regulation</keyword>
<dbReference type="Gene3D" id="1.10.10.10">
    <property type="entry name" value="Winged helix-like DNA-binding domain superfamily/Winged helix DNA-binding domain"/>
    <property type="match status" value="1"/>
</dbReference>
<evidence type="ECO:0000256" key="2">
    <source>
        <dbReference type="ARBA" id="ARBA00023015"/>
    </source>
</evidence>
<dbReference type="PANTHER" id="PTHR30293">
    <property type="entry name" value="TRANSCRIPTIONAL REGULATORY PROTEIN NAC-RELATED"/>
    <property type="match status" value="1"/>
</dbReference>
<dbReference type="GO" id="GO:0003700">
    <property type="term" value="F:DNA-binding transcription factor activity"/>
    <property type="evidence" value="ECO:0007669"/>
    <property type="project" value="InterPro"/>
</dbReference>
<protein>
    <submittedName>
        <fullName evidence="7">LysR family transcriptional regulator</fullName>
    </submittedName>
</protein>
<keyword evidence="4" id="KW-0010">Activator</keyword>
<dbReference type="InterPro" id="IPR036388">
    <property type="entry name" value="WH-like_DNA-bd_sf"/>
</dbReference>
<dbReference type="Proteomes" id="UP000234328">
    <property type="component" value="Unassembled WGS sequence"/>
</dbReference>
<evidence type="ECO:0000256" key="3">
    <source>
        <dbReference type="ARBA" id="ARBA00023125"/>
    </source>
</evidence>
<dbReference type="GO" id="GO:0003677">
    <property type="term" value="F:DNA binding"/>
    <property type="evidence" value="ECO:0007669"/>
    <property type="project" value="UniProtKB-KW"/>
</dbReference>
<dbReference type="Pfam" id="PF00126">
    <property type="entry name" value="HTH_1"/>
    <property type="match status" value="1"/>
</dbReference>
<dbReference type="SUPFAM" id="SSF46785">
    <property type="entry name" value="Winged helix' DNA-binding domain"/>
    <property type="match status" value="1"/>
</dbReference>
<dbReference type="PRINTS" id="PR00039">
    <property type="entry name" value="HTHLYSR"/>
</dbReference>
<accession>A0A2N4UGC9</accession>
<keyword evidence="5" id="KW-0804">Transcription</keyword>
<dbReference type="Pfam" id="PF03466">
    <property type="entry name" value="LysR_substrate"/>
    <property type="match status" value="1"/>
</dbReference>
<reference evidence="7 8" key="1">
    <citation type="submission" date="2017-10" db="EMBL/GenBank/DDBJ databases">
        <title>Two draft genome sequences of Pusillimonas sp. strains isolated from a nitrate- and radionuclide-contaminated groundwater in Russia.</title>
        <authorList>
            <person name="Grouzdev D.S."/>
            <person name="Tourova T.P."/>
            <person name="Goeva M.A."/>
            <person name="Babich T.L."/>
            <person name="Sokolova D.S."/>
            <person name="Abdullin R."/>
            <person name="Poltaraus A.B."/>
            <person name="Toshchakov S.V."/>
            <person name="Nazina T.N."/>
        </authorList>
    </citation>
    <scope>NUCLEOTIDE SEQUENCE [LARGE SCALE GENOMIC DNA]</scope>
    <source>
        <strain evidence="7 8">JR1/69-2-13</strain>
    </source>
</reference>